<evidence type="ECO:0000313" key="2">
    <source>
        <dbReference type="Proteomes" id="UP000767446"/>
    </source>
</evidence>
<sequence>MIKTAIKKLVDLKRLVTLHVPPGHFYSPIPNIEELKVKEKEIFDTKDRELAGIDLNEVEQLEILAAFKKYYDEQPFPQKKTEGMKYYFENSYYSYADGMSLYSMMRYLKPKRIIEVGSGYSSSVTLDTNQLFFDNKIELTFIEPYPERLLSLVQKGDEQINFKLFKQEVQNVELKLFKELEQNDILLIDSSHVSKTNSDVNYLLFKVMPVLQSGVIIHFHDIHYPFEYPKHWIYQGWAWNEAYILRAFLQYNKDFKIVFFYSFLKEFYEAQFKEMPLYLKNPGGNIWLRKIVDD</sequence>
<comment type="caution">
    <text evidence="1">The sequence shown here is derived from an EMBL/GenBank/DDBJ whole genome shotgun (WGS) entry which is preliminary data.</text>
</comment>
<name>A0A941GPU8_9CHRO</name>
<dbReference type="Pfam" id="PF13578">
    <property type="entry name" value="Methyltransf_24"/>
    <property type="match status" value="1"/>
</dbReference>
<evidence type="ECO:0000313" key="1">
    <source>
        <dbReference type="EMBL" id="MBR8827674.1"/>
    </source>
</evidence>
<dbReference type="Proteomes" id="UP000767446">
    <property type="component" value="Unassembled WGS sequence"/>
</dbReference>
<dbReference type="InterPro" id="IPR029063">
    <property type="entry name" value="SAM-dependent_MTases_sf"/>
</dbReference>
<proteinExistence type="predicted"/>
<dbReference type="GO" id="GO:0008168">
    <property type="term" value="F:methyltransferase activity"/>
    <property type="evidence" value="ECO:0007669"/>
    <property type="project" value="UniProtKB-KW"/>
</dbReference>
<dbReference type="SUPFAM" id="SSF53335">
    <property type="entry name" value="S-adenosyl-L-methionine-dependent methyltransferases"/>
    <property type="match status" value="1"/>
</dbReference>
<dbReference type="AlphaFoldDB" id="A0A941GPU8"/>
<accession>A0A941GPU8</accession>
<gene>
    <name evidence="1" type="ORF">DSM107014_07160</name>
</gene>
<dbReference type="Gene3D" id="3.40.50.150">
    <property type="entry name" value="Vaccinia Virus protein VP39"/>
    <property type="match status" value="1"/>
</dbReference>
<dbReference type="GO" id="GO:0032259">
    <property type="term" value="P:methylation"/>
    <property type="evidence" value="ECO:0007669"/>
    <property type="project" value="UniProtKB-KW"/>
</dbReference>
<dbReference type="EMBL" id="JADQBC010000039">
    <property type="protein sequence ID" value="MBR8827674.1"/>
    <property type="molecule type" value="Genomic_DNA"/>
</dbReference>
<keyword evidence="1" id="KW-0489">Methyltransferase</keyword>
<protein>
    <submittedName>
        <fullName evidence="1">Class I SAM-dependent methyltransferase</fullName>
    </submittedName>
</protein>
<reference evidence="1" key="1">
    <citation type="submission" date="2021-02" db="EMBL/GenBank/DDBJ databases">
        <title>Metagenome analyses of Stigonema ocellatum DSM 106950, Chlorogloea purpurea SAG 13.99 and Gomphosphaeria aponina DSM 107014.</title>
        <authorList>
            <person name="Marter P."/>
            <person name="Huang S."/>
        </authorList>
    </citation>
    <scope>NUCLEOTIDE SEQUENCE</scope>
    <source>
        <strain evidence="1">JP213</strain>
    </source>
</reference>
<keyword evidence="1" id="KW-0808">Transferase</keyword>
<organism evidence="1 2">
    <name type="scientific">Gomphosphaeria aponina SAG 52.96 = DSM 107014</name>
    <dbReference type="NCBI Taxonomy" id="1521640"/>
    <lineage>
        <taxon>Bacteria</taxon>
        <taxon>Bacillati</taxon>
        <taxon>Cyanobacteriota</taxon>
        <taxon>Cyanophyceae</taxon>
        <taxon>Oscillatoriophycideae</taxon>
        <taxon>Chroococcales</taxon>
        <taxon>Gomphosphaeriaceae</taxon>
        <taxon>Gomphosphaeria</taxon>
    </lineage>
</organism>